<dbReference type="RefSeq" id="XP_040712570.1">
    <property type="nucleotide sequence ID" value="XM_040858681.1"/>
</dbReference>
<feature type="compositionally biased region" description="Polar residues" evidence="1">
    <location>
        <begin position="296"/>
        <end position="311"/>
    </location>
</feature>
<name>A0A1Y2DLX0_9PEZI</name>
<keyword evidence="2" id="KW-1133">Transmembrane helix</keyword>
<proteinExistence type="predicted"/>
<feature type="region of interest" description="Disordered" evidence="1">
    <location>
        <begin position="226"/>
        <end position="338"/>
    </location>
</feature>
<evidence type="ECO:0000313" key="3">
    <source>
        <dbReference type="EMBL" id="ORY60136.1"/>
    </source>
</evidence>
<dbReference type="EMBL" id="MCFJ01000012">
    <property type="protein sequence ID" value="ORY60136.1"/>
    <property type="molecule type" value="Genomic_DNA"/>
</dbReference>
<feature type="region of interest" description="Disordered" evidence="1">
    <location>
        <begin position="135"/>
        <end position="188"/>
    </location>
</feature>
<feature type="compositionally biased region" description="Polar residues" evidence="1">
    <location>
        <begin position="228"/>
        <end position="249"/>
    </location>
</feature>
<dbReference type="AlphaFoldDB" id="A0A1Y2DLX0"/>
<evidence type="ECO:0000256" key="1">
    <source>
        <dbReference type="SAM" id="MobiDB-lite"/>
    </source>
</evidence>
<feature type="compositionally biased region" description="Polar residues" evidence="1">
    <location>
        <begin position="140"/>
        <end position="156"/>
    </location>
</feature>
<evidence type="ECO:0000313" key="4">
    <source>
        <dbReference type="Proteomes" id="UP000193689"/>
    </source>
</evidence>
<gene>
    <name evidence="3" type="ORF">BCR38DRAFT_412332</name>
</gene>
<dbReference type="OrthoDB" id="5426165at2759"/>
<feature type="compositionally biased region" description="Basic and acidic residues" evidence="1">
    <location>
        <begin position="273"/>
        <end position="282"/>
    </location>
</feature>
<keyword evidence="4" id="KW-1185">Reference proteome</keyword>
<evidence type="ECO:0000256" key="2">
    <source>
        <dbReference type="SAM" id="Phobius"/>
    </source>
</evidence>
<dbReference type="Proteomes" id="UP000193689">
    <property type="component" value="Unassembled WGS sequence"/>
</dbReference>
<accession>A0A1Y2DLX0</accession>
<feature type="region of interest" description="Disordered" evidence="1">
    <location>
        <begin position="359"/>
        <end position="403"/>
    </location>
</feature>
<dbReference type="PANTHER" id="PTHR40623:SF2">
    <property type="entry name" value="INTEGRAL MEMBRANE PROTEIN"/>
    <property type="match status" value="1"/>
</dbReference>
<dbReference type="GeneID" id="63774893"/>
<feature type="transmembrane region" description="Helical" evidence="2">
    <location>
        <begin position="12"/>
        <end position="37"/>
    </location>
</feature>
<dbReference type="STRING" id="1141098.A0A1Y2DLX0"/>
<feature type="compositionally biased region" description="Basic and acidic residues" evidence="1">
    <location>
        <begin position="359"/>
        <end position="381"/>
    </location>
</feature>
<keyword evidence="2" id="KW-0812">Transmembrane</keyword>
<organism evidence="3 4">
    <name type="scientific">Pseudomassariella vexata</name>
    <dbReference type="NCBI Taxonomy" id="1141098"/>
    <lineage>
        <taxon>Eukaryota</taxon>
        <taxon>Fungi</taxon>
        <taxon>Dikarya</taxon>
        <taxon>Ascomycota</taxon>
        <taxon>Pezizomycotina</taxon>
        <taxon>Sordariomycetes</taxon>
        <taxon>Xylariomycetidae</taxon>
        <taxon>Amphisphaeriales</taxon>
        <taxon>Pseudomassariaceae</taxon>
        <taxon>Pseudomassariella</taxon>
    </lineage>
</organism>
<sequence>MGAVTFFVNWELWQQMTFVLGCAIVLVFFAGLCKLWYMNRFTRKHILLDEEKKTRISEMQSSGLPVMKRADIPFGVRAIQSGIEVDGIWISRPGTPDSQSPLAAPSSMAFPPVNQPKGKERAVVYGSAATTLSVAEPRSTIPSPTGSTFERSSAANLNGAPHKSPQLGPQNTYKPKHSRPQSLTQLNDTVHDDTLRQLEGSYEGPILQTYIPTTSFSIRYPGAAAVAQQPTEGDRNSISSEEGLTNMRQNPRRKSPFPDVMRAPTNEPAVYYPERDSSDGSQRDPFATPEPRDRSSSGASRQFVYQAQSTHEAAAQHVMPEHIARPPKRSYSGDIQGARTSRRVNAGFEVMPGRMGEHFDFSAHNGNHVDLESGDSSERRNRTSRTLVNKLHKKNGRSGSNGS</sequence>
<keyword evidence="2" id="KW-0472">Membrane</keyword>
<comment type="caution">
    <text evidence="3">The sequence shown here is derived from an EMBL/GenBank/DDBJ whole genome shotgun (WGS) entry which is preliminary data.</text>
</comment>
<dbReference type="PANTHER" id="PTHR40623">
    <property type="entry name" value="INTEGRAL MEMBRANE PROTEIN"/>
    <property type="match status" value="1"/>
</dbReference>
<dbReference type="InParanoid" id="A0A1Y2DLX0"/>
<protein>
    <submittedName>
        <fullName evidence="3">Uncharacterized protein</fullName>
    </submittedName>
</protein>
<reference evidence="3 4" key="1">
    <citation type="submission" date="2016-07" db="EMBL/GenBank/DDBJ databases">
        <title>Pervasive Adenine N6-methylation of Active Genes in Fungi.</title>
        <authorList>
            <consortium name="DOE Joint Genome Institute"/>
            <person name="Mondo S.J."/>
            <person name="Dannebaum R.O."/>
            <person name="Kuo R.C."/>
            <person name="Labutti K."/>
            <person name="Haridas S."/>
            <person name="Kuo A."/>
            <person name="Salamov A."/>
            <person name="Ahrendt S.R."/>
            <person name="Lipzen A."/>
            <person name="Sullivan W."/>
            <person name="Andreopoulos W.B."/>
            <person name="Clum A."/>
            <person name="Lindquist E."/>
            <person name="Daum C."/>
            <person name="Ramamoorthy G.K."/>
            <person name="Gryganskyi A."/>
            <person name="Culley D."/>
            <person name="Magnuson J.K."/>
            <person name="James T.Y."/>
            <person name="O'Malley M.A."/>
            <person name="Stajich J.E."/>
            <person name="Spatafora J.W."/>
            <person name="Visel A."/>
            <person name="Grigoriev I.V."/>
        </authorList>
    </citation>
    <scope>NUCLEOTIDE SEQUENCE [LARGE SCALE GENOMIC DNA]</scope>
    <source>
        <strain evidence="3 4">CBS 129021</strain>
    </source>
</reference>